<name>A0A7N0UJA9_KALFE</name>
<evidence type="ECO:0000313" key="2">
    <source>
        <dbReference type="Proteomes" id="UP000594263"/>
    </source>
</evidence>
<dbReference type="Gramene" id="Kaladp0071s0095.1.v1.1">
    <property type="protein sequence ID" value="Kaladp0071s0095.1.v1.1.CDS.1"/>
    <property type="gene ID" value="Kaladp0071s0095.v1.1"/>
</dbReference>
<reference evidence="1" key="1">
    <citation type="submission" date="2021-01" db="UniProtKB">
        <authorList>
            <consortium name="EnsemblPlants"/>
        </authorList>
    </citation>
    <scope>IDENTIFICATION</scope>
</reference>
<sequence length="72" mass="8308">MSFIYRTGQPFVMVARPLFSRSRGWAEVEMMYHPPFGDSVHFVAFLRALLSVPVRKVLSFTSRLCRQSSLDP</sequence>
<dbReference type="Proteomes" id="UP000594263">
    <property type="component" value="Unplaced"/>
</dbReference>
<accession>A0A7N0UJA9</accession>
<keyword evidence="2" id="KW-1185">Reference proteome</keyword>
<evidence type="ECO:0000313" key="1">
    <source>
        <dbReference type="EnsemblPlants" id="Kaladp0071s0095.1.v1.1.CDS.1"/>
    </source>
</evidence>
<protein>
    <submittedName>
        <fullName evidence="1">Uncharacterized protein</fullName>
    </submittedName>
</protein>
<proteinExistence type="predicted"/>
<dbReference type="EnsemblPlants" id="Kaladp0071s0095.1.v1.1">
    <property type="protein sequence ID" value="Kaladp0071s0095.1.v1.1.CDS.1"/>
    <property type="gene ID" value="Kaladp0071s0095.v1.1"/>
</dbReference>
<dbReference type="AlphaFoldDB" id="A0A7N0UJA9"/>
<organism evidence="1 2">
    <name type="scientific">Kalanchoe fedtschenkoi</name>
    <name type="common">Lavender scallops</name>
    <name type="synonym">South American air plant</name>
    <dbReference type="NCBI Taxonomy" id="63787"/>
    <lineage>
        <taxon>Eukaryota</taxon>
        <taxon>Viridiplantae</taxon>
        <taxon>Streptophyta</taxon>
        <taxon>Embryophyta</taxon>
        <taxon>Tracheophyta</taxon>
        <taxon>Spermatophyta</taxon>
        <taxon>Magnoliopsida</taxon>
        <taxon>eudicotyledons</taxon>
        <taxon>Gunneridae</taxon>
        <taxon>Pentapetalae</taxon>
        <taxon>Saxifragales</taxon>
        <taxon>Crassulaceae</taxon>
        <taxon>Kalanchoe</taxon>
    </lineage>
</organism>